<dbReference type="RefSeq" id="XP_005716115.1">
    <property type="nucleotide sequence ID" value="XM_005716058.1"/>
</dbReference>
<gene>
    <name evidence="1" type="ORF">CHC_T00004659001</name>
</gene>
<evidence type="ECO:0000313" key="2">
    <source>
        <dbReference type="Proteomes" id="UP000012073"/>
    </source>
</evidence>
<sequence length="91" mass="10026">MSNELREVRACCIVMSLNENVLAVRKIFFLPCDDDSTGSSDGKEGSALWSTLVDFQLLVHGHSCFAKRCGATGRCALPPFSIMSRMVKLQQ</sequence>
<accession>R7QFR6</accession>
<dbReference type="Proteomes" id="UP000012073">
    <property type="component" value="Unassembled WGS sequence"/>
</dbReference>
<protein>
    <submittedName>
        <fullName evidence="1">Uncharacterized protein</fullName>
    </submittedName>
</protein>
<dbReference type="GeneID" id="17323830"/>
<name>R7QFR6_CHOCR</name>
<dbReference type="EMBL" id="HG001769">
    <property type="protein sequence ID" value="CDF36296.1"/>
    <property type="molecule type" value="Genomic_DNA"/>
</dbReference>
<dbReference type="KEGG" id="ccp:CHC_T00004659001"/>
<dbReference type="AlphaFoldDB" id="R7QFR6"/>
<evidence type="ECO:0000313" key="1">
    <source>
        <dbReference type="EMBL" id="CDF36296.1"/>
    </source>
</evidence>
<dbReference type="Gramene" id="CDF36296">
    <property type="protein sequence ID" value="CDF36296"/>
    <property type="gene ID" value="CHC_T00004659001"/>
</dbReference>
<keyword evidence="2" id="KW-1185">Reference proteome</keyword>
<organism evidence="1 2">
    <name type="scientific">Chondrus crispus</name>
    <name type="common">Carrageen Irish moss</name>
    <name type="synonym">Polymorpha crispa</name>
    <dbReference type="NCBI Taxonomy" id="2769"/>
    <lineage>
        <taxon>Eukaryota</taxon>
        <taxon>Rhodophyta</taxon>
        <taxon>Florideophyceae</taxon>
        <taxon>Rhodymeniophycidae</taxon>
        <taxon>Gigartinales</taxon>
        <taxon>Gigartinaceae</taxon>
        <taxon>Chondrus</taxon>
    </lineage>
</organism>
<proteinExistence type="predicted"/>
<reference evidence="2" key="1">
    <citation type="journal article" date="2013" name="Proc. Natl. Acad. Sci. U.S.A.">
        <title>Genome structure and metabolic features in the red seaweed Chondrus crispus shed light on evolution of the Archaeplastida.</title>
        <authorList>
            <person name="Collen J."/>
            <person name="Porcel B."/>
            <person name="Carre W."/>
            <person name="Ball S.G."/>
            <person name="Chaparro C."/>
            <person name="Tonon T."/>
            <person name="Barbeyron T."/>
            <person name="Michel G."/>
            <person name="Noel B."/>
            <person name="Valentin K."/>
            <person name="Elias M."/>
            <person name="Artiguenave F."/>
            <person name="Arun A."/>
            <person name="Aury J.M."/>
            <person name="Barbosa-Neto J.F."/>
            <person name="Bothwell J.H."/>
            <person name="Bouget F.Y."/>
            <person name="Brillet L."/>
            <person name="Cabello-Hurtado F."/>
            <person name="Capella-Gutierrez S."/>
            <person name="Charrier B."/>
            <person name="Cladiere L."/>
            <person name="Cock J.M."/>
            <person name="Coelho S.M."/>
            <person name="Colleoni C."/>
            <person name="Czjzek M."/>
            <person name="Da Silva C."/>
            <person name="Delage L."/>
            <person name="Denoeud F."/>
            <person name="Deschamps P."/>
            <person name="Dittami S.M."/>
            <person name="Gabaldon T."/>
            <person name="Gachon C.M."/>
            <person name="Groisillier A."/>
            <person name="Herve C."/>
            <person name="Jabbari K."/>
            <person name="Katinka M."/>
            <person name="Kloareg B."/>
            <person name="Kowalczyk N."/>
            <person name="Labadie K."/>
            <person name="Leblanc C."/>
            <person name="Lopez P.J."/>
            <person name="McLachlan D.H."/>
            <person name="Meslet-Cladiere L."/>
            <person name="Moustafa A."/>
            <person name="Nehr Z."/>
            <person name="Nyvall Collen P."/>
            <person name="Panaud O."/>
            <person name="Partensky F."/>
            <person name="Poulain J."/>
            <person name="Rensing S.A."/>
            <person name="Rousvoal S."/>
            <person name="Samson G."/>
            <person name="Symeonidi A."/>
            <person name="Weissenbach J."/>
            <person name="Zambounis A."/>
            <person name="Wincker P."/>
            <person name="Boyen C."/>
        </authorList>
    </citation>
    <scope>NUCLEOTIDE SEQUENCE [LARGE SCALE GENOMIC DNA]</scope>
    <source>
        <strain evidence="2">cv. Stackhouse</strain>
    </source>
</reference>